<dbReference type="AlphaFoldDB" id="H0R3W7"/>
<keyword evidence="2" id="KW-0560">Oxidoreductase</keyword>
<dbReference type="OrthoDB" id="7064009at2"/>
<evidence type="ECO:0000256" key="3">
    <source>
        <dbReference type="RuleBase" id="RU000363"/>
    </source>
</evidence>
<evidence type="ECO:0000313" key="4">
    <source>
        <dbReference type="EMBL" id="GAB19768.1"/>
    </source>
</evidence>
<dbReference type="PANTHER" id="PTHR44196:SF1">
    <property type="entry name" value="DEHYDROGENASE_REDUCTASE SDR FAMILY MEMBER 7B"/>
    <property type="match status" value="1"/>
</dbReference>
<dbReference type="PRINTS" id="PR00081">
    <property type="entry name" value="GDHRDH"/>
</dbReference>
<name>H0R3W7_9ACTN</name>
<dbReference type="STRING" id="1077974.GOEFS_095_00030"/>
<evidence type="ECO:0000256" key="1">
    <source>
        <dbReference type="ARBA" id="ARBA00006484"/>
    </source>
</evidence>
<keyword evidence="5" id="KW-1185">Reference proteome</keyword>
<dbReference type="EMBL" id="BAEH01000095">
    <property type="protein sequence ID" value="GAB19768.1"/>
    <property type="molecule type" value="Genomic_DNA"/>
</dbReference>
<dbReference type="Gene3D" id="3.40.50.720">
    <property type="entry name" value="NAD(P)-binding Rossmann-like Domain"/>
    <property type="match status" value="1"/>
</dbReference>
<reference evidence="4 5" key="1">
    <citation type="submission" date="2011-12" db="EMBL/GenBank/DDBJ databases">
        <title>Whole genome shotgun sequence of Gordonia effusa NBRC 100432.</title>
        <authorList>
            <person name="Yoshida I."/>
            <person name="Takarada H."/>
            <person name="Hosoyama A."/>
            <person name="Tsuchikane K."/>
            <person name="Katsumata H."/>
            <person name="Yamazaki S."/>
            <person name="Fujita N."/>
        </authorList>
    </citation>
    <scope>NUCLEOTIDE SEQUENCE [LARGE SCALE GENOMIC DNA]</scope>
    <source>
        <strain evidence="4 5">NBRC 100432</strain>
    </source>
</reference>
<sequence>MKTAIVTGAGAGIGRATAERYGRKGWRVIATDVNEVTGNETVRRINDRGGSGFFRKADSSSLAEWDALADWVCSEFGIPDLVVNNAGILIGGGFLEQSGDDWRRMIQVNMMGPIWGSRTFVERMAAAGRRGHIVNVASCGAFLPTQLGPSYVTAKAGVYLGTNALRSEFGKKGIGVTVVCPGLIRTDLATNGHRAGDDESWAANLGAAQRFSWRSPERVAAAIERSVRWNLGTVPVGFEAWIIWFAYRLSPSLVRGISSKISMPLADKFTELSGRFLRGVR</sequence>
<dbReference type="SUPFAM" id="SSF51735">
    <property type="entry name" value="NAD(P)-binding Rossmann-fold domains"/>
    <property type="match status" value="1"/>
</dbReference>
<comment type="caution">
    <text evidence="4">The sequence shown here is derived from an EMBL/GenBank/DDBJ whole genome shotgun (WGS) entry which is preliminary data.</text>
</comment>
<dbReference type="InterPro" id="IPR036291">
    <property type="entry name" value="NAD(P)-bd_dom_sf"/>
</dbReference>
<dbReference type="Pfam" id="PF00106">
    <property type="entry name" value="adh_short"/>
    <property type="match status" value="1"/>
</dbReference>
<dbReference type="GO" id="GO:0016491">
    <property type="term" value="F:oxidoreductase activity"/>
    <property type="evidence" value="ECO:0007669"/>
    <property type="project" value="UniProtKB-KW"/>
</dbReference>
<dbReference type="RefSeq" id="WP_007319103.1">
    <property type="nucleotide sequence ID" value="NZ_BAEH01000095.1"/>
</dbReference>
<organism evidence="4 5">
    <name type="scientific">Gordonia effusa NBRC 100432</name>
    <dbReference type="NCBI Taxonomy" id="1077974"/>
    <lineage>
        <taxon>Bacteria</taxon>
        <taxon>Bacillati</taxon>
        <taxon>Actinomycetota</taxon>
        <taxon>Actinomycetes</taxon>
        <taxon>Mycobacteriales</taxon>
        <taxon>Gordoniaceae</taxon>
        <taxon>Gordonia</taxon>
    </lineage>
</organism>
<dbReference type="Proteomes" id="UP000035034">
    <property type="component" value="Unassembled WGS sequence"/>
</dbReference>
<evidence type="ECO:0000313" key="5">
    <source>
        <dbReference type="Proteomes" id="UP000035034"/>
    </source>
</evidence>
<gene>
    <name evidence="4" type="ORF">GOEFS_095_00030</name>
</gene>
<protein>
    <submittedName>
        <fullName evidence="4">Putative oxidoreductase</fullName>
    </submittedName>
</protein>
<evidence type="ECO:0000256" key="2">
    <source>
        <dbReference type="ARBA" id="ARBA00023002"/>
    </source>
</evidence>
<dbReference type="PANTHER" id="PTHR44196">
    <property type="entry name" value="DEHYDROGENASE/REDUCTASE SDR FAMILY MEMBER 7B"/>
    <property type="match status" value="1"/>
</dbReference>
<dbReference type="eggNOG" id="COG0300">
    <property type="taxonomic scope" value="Bacteria"/>
</dbReference>
<proteinExistence type="inferred from homology"/>
<accession>H0R3W7</accession>
<dbReference type="InterPro" id="IPR002347">
    <property type="entry name" value="SDR_fam"/>
</dbReference>
<comment type="similarity">
    <text evidence="1 3">Belongs to the short-chain dehydrogenases/reductases (SDR) family.</text>
</comment>
<dbReference type="CDD" id="cd05233">
    <property type="entry name" value="SDR_c"/>
    <property type="match status" value="1"/>
</dbReference>
<dbReference type="PRINTS" id="PR00080">
    <property type="entry name" value="SDRFAMILY"/>
</dbReference>
<dbReference type="GO" id="GO:0016020">
    <property type="term" value="C:membrane"/>
    <property type="evidence" value="ECO:0007669"/>
    <property type="project" value="TreeGrafter"/>
</dbReference>